<feature type="non-terminal residue" evidence="3">
    <location>
        <position position="96"/>
    </location>
</feature>
<keyword evidence="3" id="KW-0418">Kinase</keyword>
<proteinExistence type="predicted"/>
<dbReference type="InterPro" id="IPR027417">
    <property type="entry name" value="P-loop_NTPase"/>
</dbReference>
<keyword evidence="1" id="KW-0547">Nucleotide-binding</keyword>
<comment type="caution">
    <text evidence="3">The sequence shown here is derived from an EMBL/GenBank/DDBJ whole genome shotgun (WGS) entry which is preliminary data.</text>
</comment>
<evidence type="ECO:0000313" key="3">
    <source>
        <dbReference type="EMBL" id="EFK94921.1"/>
    </source>
</evidence>
<gene>
    <name evidence="3" type="primary">coaE</name>
    <name evidence="3" type="ORF">LDC_3076</name>
</gene>
<dbReference type="AlphaFoldDB" id="D9PNE3"/>
<name>D9PNE3_9ZZZZ</name>
<dbReference type="EC" id="2.7.1.24" evidence="3"/>
<sequence>MWVGLTGGIASGKSAVAREFAKLGVPVIDGDVLAREVVGPGQPALHAITERFGNDVLLTDGTLNRPRMRERIFNHPGEKQALEAILHPAIRAAQLS</sequence>
<dbReference type="GO" id="GO:0004140">
    <property type="term" value="F:dephospho-CoA kinase activity"/>
    <property type="evidence" value="ECO:0007669"/>
    <property type="project" value="UniProtKB-EC"/>
</dbReference>
<dbReference type="NCBIfam" id="TIGR00152">
    <property type="entry name" value="dephospho-CoA kinase"/>
    <property type="match status" value="1"/>
</dbReference>
<protein>
    <submittedName>
        <fullName evidence="3">Dephospho-CoA kinase</fullName>
        <ecNumber evidence="3">2.7.1.24</ecNumber>
    </submittedName>
</protein>
<keyword evidence="2" id="KW-0067">ATP-binding</keyword>
<dbReference type="PROSITE" id="PS51219">
    <property type="entry name" value="DPCK"/>
    <property type="match status" value="1"/>
</dbReference>
<dbReference type="CDD" id="cd02022">
    <property type="entry name" value="DPCK"/>
    <property type="match status" value="1"/>
</dbReference>
<dbReference type="GO" id="GO:0005524">
    <property type="term" value="F:ATP binding"/>
    <property type="evidence" value="ECO:0007669"/>
    <property type="project" value="UniProtKB-KW"/>
</dbReference>
<dbReference type="GO" id="GO:0015937">
    <property type="term" value="P:coenzyme A biosynthetic process"/>
    <property type="evidence" value="ECO:0007669"/>
    <property type="project" value="InterPro"/>
</dbReference>
<reference evidence="3" key="2">
    <citation type="journal article" date="2011" name="Microb. Ecol.">
        <title>Taxonomic and Functional Metagenomic Profiling of the Microbial Community in the Anoxic Sediment of a Sub-saline Shallow Lake (Laguna de Carrizo, Central Spain).</title>
        <authorList>
            <person name="Ferrer M."/>
            <person name="Guazzaroni M.E."/>
            <person name="Richter M."/>
            <person name="Garcia-Salamanca A."/>
            <person name="Yarza P."/>
            <person name="Suarez-Suarez A."/>
            <person name="Solano J."/>
            <person name="Alcaide M."/>
            <person name="van Dillewijn P."/>
            <person name="Molina-Henares M.A."/>
            <person name="Lopez-Cortes N."/>
            <person name="Al-Ramahi Y."/>
            <person name="Guerrero C."/>
            <person name="Acosta A."/>
            <person name="de Eugenio L.I."/>
            <person name="Martinez V."/>
            <person name="Marques S."/>
            <person name="Rojo F."/>
            <person name="Santero E."/>
            <person name="Genilloud O."/>
            <person name="Perez-Perez J."/>
            <person name="Rossello-Mora R."/>
            <person name="Ramos J.L."/>
        </authorList>
    </citation>
    <scope>NUCLEOTIDE SEQUENCE</scope>
</reference>
<dbReference type="SUPFAM" id="SSF52540">
    <property type="entry name" value="P-loop containing nucleoside triphosphate hydrolases"/>
    <property type="match status" value="1"/>
</dbReference>
<dbReference type="Gene3D" id="3.40.50.300">
    <property type="entry name" value="P-loop containing nucleotide triphosphate hydrolases"/>
    <property type="match status" value="1"/>
</dbReference>
<reference evidence="3" key="1">
    <citation type="submission" date="2010-07" db="EMBL/GenBank/DDBJ databases">
        <authorList>
            <consortium name="CONSOLIDER consortium CSD2007-00005"/>
            <person name="Guazzaroni M.-E."/>
            <person name="Richter M."/>
            <person name="Garcia-Salamanca A."/>
            <person name="Yarza P."/>
            <person name="Ferrer M."/>
        </authorList>
    </citation>
    <scope>NUCLEOTIDE SEQUENCE</scope>
</reference>
<dbReference type="InterPro" id="IPR001977">
    <property type="entry name" value="Depp_CoAkinase"/>
</dbReference>
<dbReference type="Pfam" id="PF01121">
    <property type="entry name" value="CoaE"/>
    <property type="match status" value="1"/>
</dbReference>
<accession>D9PNE3</accession>
<organism evidence="3">
    <name type="scientific">sediment metagenome</name>
    <dbReference type="NCBI Taxonomy" id="749907"/>
    <lineage>
        <taxon>unclassified sequences</taxon>
        <taxon>metagenomes</taxon>
        <taxon>ecological metagenomes</taxon>
    </lineage>
</organism>
<keyword evidence="3" id="KW-0808">Transferase</keyword>
<dbReference type="EMBL" id="ADZX01000951">
    <property type="protein sequence ID" value="EFK94921.1"/>
    <property type="molecule type" value="Genomic_DNA"/>
</dbReference>
<evidence type="ECO:0000256" key="1">
    <source>
        <dbReference type="ARBA" id="ARBA00022741"/>
    </source>
</evidence>
<dbReference type="PANTHER" id="PTHR10695:SF46">
    <property type="entry name" value="BIFUNCTIONAL COENZYME A SYNTHASE-RELATED"/>
    <property type="match status" value="1"/>
</dbReference>
<evidence type="ECO:0000256" key="2">
    <source>
        <dbReference type="ARBA" id="ARBA00022840"/>
    </source>
</evidence>
<dbReference type="PANTHER" id="PTHR10695">
    <property type="entry name" value="DEPHOSPHO-COA KINASE-RELATED"/>
    <property type="match status" value="1"/>
</dbReference>